<dbReference type="PANTHER" id="PTHR23024">
    <property type="entry name" value="ARYLACETAMIDE DEACETYLASE"/>
    <property type="match status" value="1"/>
</dbReference>
<keyword evidence="3" id="KW-1185">Reference proteome</keyword>
<evidence type="ECO:0000313" key="2">
    <source>
        <dbReference type="EMBL" id="PIL34606.1"/>
    </source>
</evidence>
<dbReference type="Gene3D" id="3.40.50.1820">
    <property type="entry name" value="alpha/beta hydrolase"/>
    <property type="match status" value="1"/>
</dbReference>
<organism evidence="2 3">
    <name type="scientific">Ganoderma sinense ZZ0214-1</name>
    <dbReference type="NCBI Taxonomy" id="1077348"/>
    <lineage>
        <taxon>Eukaryota</taxon>
        <taxon>Fungi</taxon>
        <taxon>Dikarya</taxon>
        <taxon>Basidiomycota</taxon>
        <taxon>Agaricomycotina</taxon>
        <taxon>Agaricomycetes</taxon>
        <taxon>Polyporales</taxon>
        <taxon>Polyporaceae</taxon>
        <taxon>Ganoderma</taxon>
    </lineage>
</organism>
<dbReference type="GO" id="GO:0016787">
    <property type="term" value="F:hydrolase activity"/>
    <property type="evidence" value="ECO:0007669"/>
    <property type="project" value="InterPro"/>
</dbReference>
<dbReference type="OrthoDB" id="408631at2759"/>
<evidence type="ECO:0000313" key="3">
    <source>
        <dbReference type="Proteomes" id="UP000230002"/>
    </source>
</evidence>
<name>A0A2G8SLE4_9APHY</name>
<dbReference type="InterPro" id="IPR050466">
    <property type="entry name" value="Carboxylest/Gibb_receptor"/>
</dbReference>
<sequence>MDPELAAALATEPYAHLRKGVPEGMSLSEYAREARKMVAVLAQHYEKQLEESRYMVADKTVSVADGQIPVRIITPTSSQSDETYPVLVWFHGGSWQVGDLDMDDAHLRTIAVELNLVIVNVDYRLAPKHPFPIPFEDSYAAVKWVGEHASDLKVSLDKGYLVGGDSAGGNLAAAVGLRARDDPFFAGRPLTGQYLREPLVVHPLAVPDKFRSEWRSFEENKDSTSLPSAAVIQALDVYGASPTDLRLAPLLASSHAGVSPAFIQVMGMDALRDDGIIYEKVLREAGVPTRLIV</sequence>
<feature type="domain" description="Alpha/beta hydrolase fold-3" evidence="1">
    <location>
        <begin position="87"/>
        <end position="292"/>
    </location>
</feature>
<protein>
    <recommendedName>
        <fullName evidence="1">Alpha/beta hydrolase fold-3 domain-containing protein</fullName>
    </recommendedName>
</protein>
<comment type="caution">
    <text evidence="2">The sequence shown here is derived from an EMBL/GenBank/DDBJ whole genome shotgun (WGS) entry which is preliminary data.</text>
</comment>
<proteinExistence type="predicted"/>
<dbReference type="Proteomes" id="UP000230002">
    <property type="component" value="Unassembled WGS sequence"/>
</dbReference>
<dbReference type="InterPro" id="IPR013094">
    <property type="entry name" value="AB_hydrolase_3"/>
</dbReference>
<evidence type="ECO:0000259" key="1">
    <source>
        <dbReference type="Pfam" id="PF07859"/>
    </source>
</evidence>
<dbReference type="EMBL" id="AYKW01000005">
    <property type="protein sequence ID" value="PIL34606.1"/>
    <property type="molecule type" value="Genomic_DNA"/>
</dbReference>
<dbReference type="Pfam" id="PF07859">
    <property type="entry name" value="Abhydrolase_3"/>
    <property type="match status" value="1"/>
</dbReference>
<accession>A0A2G8SLE4</accession>
<dbReference type="PANTHER" id="PTHR23024:SF643">
    <property type="entry name" value="AB HYDROLASE SUPERFAMILY PROTEIN B1A11.02"/>
    <property type="match status" value="1"/>
</dbReference>
<dbReference type="STRING" id="1077348.A0A2G8SLE4"/>
<gene>
    <name evidence="2" type="ORF">GSI_03385</name>
</gene>
<dbReference type="AlphaFoldDB" id="A0A2G8SLE4"/>
<reference evidence="2 3" key="1">
    <citation type="journal article" date="2015" name="Sci. Rep.">
        <title>Chromosome-level genome map provides insights into diverse defense mechanisms in the medicinal fungus Ganoderma sinense.</title>
        <authorList>
            <person name="Zhu Y."/>
            <person name="Xu J."/>
            <person name="Sun C."/>
            <person name="Zhou S."/>
            <person name="Xu H."/>
            <person name="Nelson D.R."/>
            <person name="Qian J."/>
            <person name="Song J."/>
            <person name="Luo H."/>
            <person name="Xiang L."/>
            <person name="Li Y."/>
            <person name="Xu Z."/>
            <person name="Ji A."/>
            <person name="Wang L."/>
            <person name="Lu S."/>
            <person name="Hayward A."/>
            <person name="Sun W."/>
            <person name="Li X."/>
            <person name="Schwartz D.C."/>
            <person name="Wang Y."/>
            <person name="Chen S."/>
        </authorList>
    </citation>
    <scope>NUCLEOTIDE SEQUENCE [LARGE SCALE GENOMIC DNA]</scope>
    <source>
        <strain evidence="2 3">ZZ0214-1</strain>
    </source>
</reference>
<dbReference type="SUPFAM" id="SSF53474">
    <property type="entry name" value="alpha/beta-Hydrolases"/>
    <property type="match status" value="1"/>
</dbReference>
<dbReference type="InterPro" id="IPR029058">
    <property type="entry name" value="AB_hydrolase_fold"/>
</dbReference>